<gene>
    <name evidence="1" type="ORF">RchiOBHm_Chr3g0495381</name>
</gene>
<reference evidence="1 2" key="1">
    <citation type="journal article" date="2018" name="Nat. Genet.">
        <title>The Rosa genome provides new insights in the design of modern roses.</title>
        <authorList>
            <person name="Bendahmane M."/>
        </authorList>
    </citation>
    <scope>NUCLEOTIDE SEQUENCE [LARGE SCALE GENOMIC DNA]</scope>
    <source>
        <strain evidence="2">cv. Old Blush</strain>
    </source>
</reference>
<sequence length="79" mass="9310">MWNLLFMVSCIYKWKFTVGRFLFSEIYPNRVSLLFLSPRPFLPSRPDLVHLRLLPPPADPGHNPATPKLGFFPLSRLWR</sequence>
<protein>
    <submittedName>
        <fullName evidence="1">Uncharacterized protein</fullName>
    </submittedName>
</protein>
<dbReference type="EMBL" id="PDCK01000041">
    <property type="protein sequence ID" value="PRQ45781.1"/>
    <property type="molecule type" value="Genomic_DNA"/>
</dbReference>
<comment type="caution">
    <text evidence="1">The sequence shown here is derived from an EMBL/GenBank/DDBJ whole genome shotgun (WGS) entry which is preliminary data.</text>
</comment>
<keyword evidence="2" id="KW-1185">Reference proteome</keyword>
<organism evidence="1 2">
    <name type="scientific">Rosa chinensis</name>
    <name type="common">China rose</name>
    <dbReference type="NCBI Taxonomy" id="74649"/>
    <lineage>
        <taxon>Eukaryota</taxon>
        <taxon>Viridiplantae</taxon>
        <taxon>Streptophyta</taxon>
        <taxon>Embryophyta</taxon>
        <taxon>Tracheophyta</taxon>
        <taxon>Spermatophyta</taxon>
        <taxon>Magnoliopsida</taxon>
        <taxon>eudicotyledons</taxon>
        <taxon>Gunneridae</taxon>
        <taxon>Pentapetalae</taxon>
        <taxon>rosids</taxon>
        <taxon>fabids</taxon>
        <taxon>Rosales</taxon>
        <taxon>Rosaceae</taxon>
        <taxon>Rosoideae</taxon>
        <taxon>Rosoideae incertae sedis</taxon>
        <taxon>Rosa</taxon>
    </lineage>
</organism>
<dbReference type="Proteomes" id="UP000238479">
    <property type="component" value="Chromosome 3"/>
</dbReference>
<evidence type="ECO:0000313" key="2">
    <source>
        <dbReference type="Proteomes" id="UP000238479"/>
    </source>
</evidence>
<name>A0A2P6RH87_ROSCH</name>
<dbReference type="AlphaFoldDB" id="A0A2P6RH87"/>
<accession>A0A2P6RH87</accession>
<evidence type="ECO:0000313" key="1">
    <source>
        <dbReference type="EMBL" id="PRQ45781.1"/>
    </source>
</evidence>
<proteinExistence type="predicted"/>
<dbReference type="Gramene" id="PRQ45781">
    <property type="protein sequence ID" value="PRQ45781"/>
    <property type="gene ID" value="RchiOBHm_Chr3g0495381"/>
</dbReference>